<protein>
    <submittedName>
        <fullName evidence="1">Uncharacterized protein</fullName>
    </submittedName>
</protein>
<feature type="non-terminal residue" evidence="1">
    <location>
        <position position="79"/>
    </location>
</feature>
<name>A0A0B7BEP3_9EUPU</name>
<organism evidence="1">
    <name type="scientific">Arion vulgaris</name>
    <dbReference type="NCBI Taxonomy" id="1028688"/>
    <lineage>
        <taxon>Eukaryota</taxon>
        <taxon>Metazoa</taxon>
        <taxon>Spiralia</taxon>
        <taxon>Lophotrochozoa</taxon>
        <taxon>Mollusca</taxon>
        <taxon>Gastropoda</taxon>
        <taxon>Heterobranchia</taxon>
        <taxon>Euthyneura</taxon>
        <taxon>Panpulmonata</taxon>
        <taxon>Eupulmonata</taxon>
        <taxon>Stylommatophora</taxon>
        <taxon>Helicina</taxon>
        <taxon>Arionoidea</taxon>
        <taxon>Arionidae</taxon>
        <taxon>Arion</taxon>
    </lineage>
</organism>
<dbReference type="EMBL" id="HACG01044482">
    <property type="protein sequence ID" value="CEK91347.1"/>
    <property type="molecule type" value="Transcribed_RNA"/>
</dbReference>
<accession>A0A0B7BEP3</accession>
<evidence type="ECO:0000313" key="1">
    <source>
        <dbReference type="EMBL" id="CEK91347.1"/>
    </source>
</evidence>
<dbReference type="AlphaFoldDB" id="A0A0B7BEP3"/>
<reference evidence="1" key="1">
    <citation type="submission" date="2014-12" db="EMBL/GenBank/DDBJ databases">
        <title>Insight into the proteome of Arion vulgaris.</title>
        <authorList>
            <person name="Aradska J."/>
            <person name="Bulat T."/>
            <person name="Smidak R."/>
            <person name="Sarate P."/>
            <person name="Gangsoo J."/>
            <person name="Sialana F."/>
            <person name="Bilban M."/>
            <person name="Lubec G."/>
        </authorList>
    </citation>
    <scope>NUCLEOTIDE SEQUENCE</scope>
    <source>
        <tissue evidence="1">Skin</tissue>
    </source>
</reference>
<sequence>MSFSPNIKTIYELYYLYGSVQRELEIKEGWLVLQMRRRFRYFGYNEKDTKSWRRTSWKEDYQQIGEEEDYRIDDISSVH</sequence>
<gene>
    <name evidence="1" type="primary">ORF182446</name>
</gene>
<proteinExistence type="predicted"/>